<comment type="caution">
    <text evidence="2">The sequence shown here is derived from an EMBL/GenBank/DDBJ whole genome shotgun (WGS) entry which is preliminary data.</text>
</comment>
<name>A0A645AIJ5_9ZZZZ</name>
<feature type="domain" description="5'-Nucleotidase C-terminal" evidence="1">
    <location>
        <begin position="66"/>
        <end position="208"/>
    </location>
</feature>
<protein>
    <recommendedName>
        <fullName evidence="1">5'-Nucleotidase C-terminal domain-containing protein</fullName>
    </recommendedName>
</protein>
<dbReference type="SUPFAM" id="SSF55816">
    <property type="entry name" value="5'-nucleotidase (syn. UDP-sugar hydrolase), C-terminal domain"/>
    <property type="match status" value="1"/>
</dbReference>
<proteinExistence type="predicted"/>
<dbReference type="PANTHER" id="PTHR11575:SF24">
    <property type="entry name" value="5'-NUCLEOTIDASE"/>
    <property type="match status" value="1"/>
</dbReference>
<reference evidence="2" key="1">
    <citation type="submission" date="2019-08" db="EMBL/GenBank/DDBJ databases">
        <authorList>
            <person name="Kucharzyk K."/>
            <person name="Murdoch R.W."/>
            <person name="Higgins S."/>
            <person name="Loffler F."/>
        </authorList>
    </citation>
    <scope>NUCLEOTIDE SEQUENCE</scope>
</reference>
<dbReference type="Pfam" id="PF02872">
    <property type="entry name" value="5_nucleotid_C"/>
    <property type="match status" value="1"/>
</dbReference>
<dbReference type="InterPro" id="IPR036907">
    <property type="entry name" value="5'-Nucleotdase_C_sf"/>
</dbReference>
<dbReference type="InterPro" id="IPR006179">
    <property type="entry name" value="5_nucleotidase/apyrase"/>
</dbReference>
<dbReference type="GO" id="GO:0009166">
    <property type="term" value="P:nucleotide catabolic process"/>
    <property type="evidence" value="ECO:0007669"/>
    <property type="project" value="InterPro"/>
</dbReference>
<dbReference type="AlphaFoldDB" id="A0A645AIJ5"/>
<dbReference type="PROSITE" id="PS51257">
    <property type="entry name" value="PROKAR_LIPOPROTEIN"/>
    <property type="match status" value="1"/>
</dbReference>
<accession>A0A645AIJ5</accession>
<dbReference type="Gene3D" id="3.90.780.10">
    <property type="entry name" value="5'-Nucleotidase, C-terminal domain"/>
    <property type="match status" value="1"/>
</dbReference>
<dbReference type="PANTHER" id="PTHR11575">
    <property type="entry name" value="5'-NUCLEOTIDASE-RELATED"/>
    <property type="match status" value="1"/>
</dbReference>
<gene>
    <name evidence="2" type="ORF">SDC9_97415</name>
</gene>
<evidence type="ECO:0000259" key="1">
    <source>
        <dbReference type="Pfam" id="PF02872"/>
    </source>
</evidence>
<dbReference type="InterPro" id="IPR008334">
    <property type="entry name" value="5'-Nucleotdase_C"/>
</dbReference>
<sequence length="251" mass="27992">MNRQLIILVLAAILLISCKSYQYRISSMNGTVVEMNSRFDANPNKKMEALVRNYKTKLDREMNEVIGTSAQLLDYGRPESLLTNFTSDVMKIYGDEHISGGADVAIMNVNGHRANMPKGKITVGNLYEIYSFDNAITFLELKGTDLKKIFDSYAWIGGAGISSNVRLAIKDRKVQSVTVDGKPIDENKVYTVSTLDYLADGNNDMDALRNALKTTNTGITLRDVMIDYVKEQTRQGNEITSLLDGRITVIE</sequence>
<organism evidence="2">
    <name type="scientific">bioreactor metagenome</name>
    <dbReference type="NCBI Taxonomy" id="1076179"/>
    <lineage>
        <taxon>unclassified sequences</taxon>
        <taxon>metagenomes</taxon>
        <taxon>ecological metagenomes</taxon>
    </lineage>
</organism>
<evidence type="ECO:0000313" key="2">
    <source>
        <dbReference type="EMBL" id="MPM50673.1"/>
    </source>
</evidence>
<dbReference type="EMBL" id="VSSQ01013069">
    <property type="protein sequence ID" value="MPM50673.1"/>
    <property type="molecule type" value="Genomic_DNA"/>
</dbReference>
<dbReference type="GO" id="GO:0016787">
    <property type="term" value="F:hydrolase activity"/>
    <property type="evidence" value="ECO:0007669"/>
    <property type="project" value="InterPro"/>
</dbReference>
<dbReference type="PRINTS" id="PR01607">
    <property type="entry name" value="APYRASEFAMLY"/>
</dbReference>